<organism evidence="2 3">
    <name type="scientific">Collybia nuda</name>
    <dbReference type="NCBI Taxonomy" id="64659"/>
    <lineage>
        <taxon>Eukaryota</taxon>
        <taxon>Fungi</taxon>
        <taxon>Dikarya</taxon>
        <taxon>Basidiomycota</taxon>
        <taxon>Agaricomycotina</taxon>
        <taxon>Agaricomycetes</taxon>
        <taxon>Agaricomycetidae</taxon>
        <taxon>Agaricales</taxon>
        <taxon>Tricholomatineae</taxon>
        <taxon>Clitocybaceae</taxon>
        <taxon>Collybia</taxon>
    </lineage>
</organism>
<reference evidence="2" key="1">
    <citation type="submission" date="2020-11" db="EMBL/GenBank/DDBJ databases">
        <authorList>
            <consortium name="DOE Joint Genome Institute"/>
            <person name="Ahrendt S."/>
            <person name="Riley R."/>
            <person name="Andreopoulos W."/>
            <person name="Labutti K."/>
            <person name="Pangilinan J."/>
            <person name="Ruiz-Duenas F.J."/>
            <person name="Barrasa J.M."/>
            <person name="Sanchez-Garcia M."/>
            <person name="Camarero S."/>
            <person name="Miyauchi S."/>
            <person name="Serrano A."/>
            <person name="Linde D."/>
            <person name="Babiker R."/>
            <person name="Drula E."/>
            <person name="Ayuso-Fernandez I."/>
            <person name="Pacheco R."/>
            <person name="Padilla G."/>
            <person name="Ferreira P."/>
            <person name="Barriuso J."/>
            <person name="Kellner H."/>
            <person name="Castanera R."/>
            <person name="Alfaro M."/>
            <person name="Ramirez L."/>
            <person name="Pisabarro A.G."/>
            <person name="Kuo A."/>
            <person name="Tritt A."/>
            <person name="Lipzen A."/>
            <person name="He G."/>
            <person name="Yan M."/>
            <person name="Ng V."/>
            <person name="Cullen D."/>
            <person name="Martin F."/>
            <person name="Rosso M.-N."/>
            <person name="Henrissat B."/>
            <person name="Hibbett D."/>
            <person name="Martinez A.T."/>
            <person name="Grigoriev I.V."/>
        </authorList>
    </citation>
    <scope>NUCLEOTIDE SEQUENCE</scope>
    <source>
        <strain evidence="2">CBS 247.69</strain>
    </source>
</reference>
<feature type="compositionally biased region" description="Basic and acidic residues" evidence="1">
    <location>
        <begin position="111"/>
        <end position="120"/>
    </location>
</feature>
<dbReference type="EMBL" id="MU150242">
    <property type="protein sequence ID" value="KAF9466359.1"/>
    <property type="molecule type" value="Genomic_DNA"/>
</dbReference>
<evidence type="ECO:0000256" key="1">
    <source>
        <dbReference type="SAM" id="MobiDB-lite"/>
    </source>
</evidence>
<dbReference type="AlphaFoldDB" id="A0A9P6CMX1"/>
<sequence>MVETAIKRKRPPTFQHLPVKRAKKLKQTWVQNVKIKTKWKAQKRKEATFATLSHPAAQDEYDNNAEVSDSDGSKRESEDEESVPQESTLHPSRAHVHIHPELVPKTTLKPQRAEKLEKNEPPASSPSLRDLTREAYSRSSLHTFKADPLHRRRGSQPLARGGKSRGRGAPSGERGRGQPNMKLRMDAILEKIRRDLT</sequence>
<evidence type="ECO:0000313" key="2">
    <source>
        <dbReference type="EMBL" id="KAF9466359.1"/>
    </source>
</evidence>
<keyword evidence="3" id="KW-1185">Reference proteome</keyword>
<accession>A0A9P6CMX1</accession>
<gene>
    <name evidence="2" type="ORF">BDZ94DRAFT_214685</name>
</gene>
<dbReference type="OrthoDB" id="3365439at2759"/>
<name>A0A9P6CMX1_9AGAR</name>
<protein>
    <submittedName>
        <fullName evidence="2">Uncharacterized protein</fullName>
    </submittedName>
</protein>
<proteinExistence type="predicted"/>
<feature type="region of interest" description="Disordered" evidence="1">
    <location>
        <begin position="35"/>
        <end position="186"/>
    </location>
</feature>
<dbReference type="Proteomes" id="UP000807353">
    <property type="component" value="Unassembled WGS sequence"/>
</dbReference>
<comment type="caution">
    <text evidence="2">The sequence shown here is derived from an EMBL/GenBank/DDBJ whole genome shotgun (WGS) entry which is preliminary data.</text>
</comment>
<evidence type="ECO:0000313" key="3">
    <source>
        <dbReference type="Proteomes" id="UP000807353"/>
    </source>
</evidence>